<dbReference type="RefSeq" id="WP_211464210.1">
    <property type="nucleotide sequence ID" value="NZ_JAGSXH010000006.1"/>
</dbReference>
<dbReference type="InterPro" id="IPR012334">
    <property type="entry name" value="Pectin_lyas_fold"/>
</dbReference>
<evidence type="ECO:0000256" key="4">
    <source>
        <dbReference type="ARBA" id="ARBA00023069"/>
    </source>
</evidence>
<dbReference type="PROSITE" id="PS50022">
    <property type="entry name" value="FA58C_3"/>
    <property type="match status" value="2"/>
</dbReference>
<feature type="domain" description="F5/8 type C" evidence="6">
    <location>
        <begin position="1040"/>
        <end position="1193"/>
    </location>
</feature>
<dbReference type="PANTHER" id="PTHR45713:SF6">
    <property type="entry name" value="F5_8 TYPE C DOMAIN-CONTAINING PROTEIN"/>
    <property type="match status" value="1"/>
</dbReference>
<comment type="caution">
    <text evidence="7">The sequence shown here is derived from an EMBL/GenBank/DDBJ whole genome shotgun (WGS) entry which is preliminary data.</text>
</comment>
<dbReference type="SUPFAM" id="SSF49785">
    <property type="entry name" value="Galactose-binding domain-like"/>
    <property type="match status" value="2"/>
</dbReference>
<evidence type="ECO:0000256" key="3">
    <source>
        <dbReference type="ARBA" id="ARBA00022490"/>
    </source>
</evidence>
<dbReference type="PROSITE" id="PS51318">
    <property type="entry name" value="TAT"/>
    <property type="match status" value="1"/>
</dbReference>
<reference evidence="7" key="1">
    <citation type="submission" date="2021-04" db="EMBL/GenBank/DDBJ databases">
        <title>Genome based classification of Actinospica acidithermotolerans sp. nov., an actinobacterium isolated from an Indonesian hot spring.</title>
        <authorList>
            <person name="Kusuma A.B."/>
            <person name="Putra K.E."/>
            <person name="Nafisah S."/>
            <person name="Loh J."/>
            <person name="Nouioui I."/>
            <person name="Goodfellow M."/>
        </authorList>
    </citation>
    <scope>NUCLEOTIDE SEQUENCE</scope>
    <source>
        <strain evidence="7">DSM 45618</strain>
    </source>
</reference>
<dbReference type="GO" id="GO:0005975">
    <property type="term" value="P:carbohydrate metabolic process"/>
    <property type="evidence" value="ECO:0007669"/>
    <property type="project" value="UniProtKB-ARBA"/>
</dbReference>
<evidence type="ECO:0000259" key="6">
    <source>
        <dbReference type="PROSITE" id="PS50022"/>
    </source>
</evidence>
<evidence type="ECO:0000313" key="7">
    <source>
        <dbReference type="EMBL" id="MBS2961994.1"/>
    </source>
</evidence>
<dbReference type="InterPro" id="IPR006626">
    <property type="entry name" value="PbH1"/>
</dbReference>
<organism evidence="7 8">
    <name type="scientific">Actinocrinis puniceicyclus</name>
    <dbReference type="NCBI Taxonomy" id="977794"/>
    <lineage>
        <taxon>Bacteria</taxon>
        <taxon>Bacillati</taxon>
        <taxon>Actinomycetota</taxon>
        <taxon>Actinomycetes</taxon>
        <taxon>Catenulisporales</taxon>
        <taxon>Actinospicaceae</taxon>
        <taxon>Actinocrinis</taxon>
    </lineage>
</organism>
<dbReference type="InterPro" id="IPR006311">
    <property type="entry name" value="TAT_signal"/>
</dbReference>
<dbReference type="InterPro" id="IPR000421">
    <property type="entry name" value="FA58C"/>
</dbReference>
<dbReference type="Pfam" id="PF22544">
    <property type="entry name" value="HYDIN_VesB_CFA65-like_Ig"/>
    <property type="match status" value="2"/>
</dbReference>
<keyword evidence="4" id="KW-0969">Cilium</keyword>
<dbReference type="Proteomes" id="UP000677913">
    <property type="component" value="Unassembled WGS sequence"/>
</dbReference>
<dbReference type="EMBL" id="JAGSXH010000006">
    <property type="protein sequence ID" value="MBS2961994.1"/>
    <property type="molecule type" value="Genomic_DNA"/>
</dbReference>
<dbReference type="InterPro" id="IPR051941">
    <property type="entry name" value="BG_Antigen-Binding_Lectin"/>
</dbReference>
<dbReference type="SUPFAM" id="SSF51126">
    <property type="entry name" value="Pectin lyase-like"/>
    <property type="match status" value="1"/>
</dbReference>
<dbReference type="SMART" id="SM00231">
    <property type="entry name" value="FA58C"/>
    <property type="match status" value="2"/>
</dbReference>
<comment type="subcellular location">
    <subcellularLocation>
        <location evidence="1">Cell projection</location>
        <location evidence="1">Cilium</location>
    </subcellularLocation>
    <subcellularLocation>
        <location evidence="2">Cytoplasm</location>
    </subcellularLocation>
</comment>
<keyword evidence="5" id="KW-0966">Cell projection</keyword>
<sequence length="1193" mass="120152">MSQPDSPIRPPRRVQRAAALVSGAALLAGGAIALTIPAAQAAATGGSGASLPYVEVQAENSSTNGTVIGPSYTQGQLADEASYRKAVTLQGTGKYVTFTTPVATNSIDFRYSIPDTSGGSVYTAPLSLYINGTKQPDFTLTNAYSWYYGSYPFTNSPGGNPHHFYDEVHRLFPTTYQAGTTFTLQVDPQDTASSYTIDFADFENVGSPPAQPSGSVSVTSEGADASGVNDSTNAFNAAISAAGSGGTVWIPPGTYNIPGHVSVNNVTIAGAGMWYSTIAGTAPGFYGNSAPNPSTNVHLRDFAISGNVQERCDGCQVNGIGGAMSSSSVSNVWIEHMKVGAWMDGPMNGLTFSGMRIRDTTADGVNFHGGVTGSTVTNSDLRNTGDDGIATWADSAIGADANDTISDNTVQLQMLANGIAIYGGHDNTVSGNLVQDTGITQGGGIHVGQRFSSTPVGTTTIQNNTLIRNGDLDPNWQFGVGSLWFDGSQGAITGPINVSNALIEQSPYEAIQWVEGTISGVNLDNVTIAGTGTFALQEQTGGAASFTNVAATGVAQANAGNPPSYSCEGSSFAITDGGGDSGISPTQCNGWPAPVYPPYPATGVTASPNSLNFGSQTTGTTSVAQTVTVSNPTGSAAPVSSISVSGDFAQSDNCGSSIAANGSCAVSVTFKPTATGTRSGTLTVTAGGVTNTVSLSGTGTAPGPVLNANPASLTFAGTLVGSSSAAQSVTVTNSGTASASVSAVSVTGDFSQTDNCATVAVSASCTVSVTFRPTAGGTRTGTLTVTSNANNSPTTVALSGSAIDGNTDIAAGKPASASSGNGQYVPANMTDADPSTYWESANGSFPQWAQVDLGQNYSVNKLILRLPPSTAWGARTQTLSVLGSTDGSNFSTIVGSAGYSFDPNANNNTVTITFGAANARYVRVNITGNTGWAAGQLSDFEVFPSGGGSSGPALAVSPSSLSFGNQSVGSTTGTQAVTVSNSGAAAASVSSISTSGDFAQSNNCGGSIAAGSSCTVNVTFTPTATGSRTGTLSIASNAPGSPATVALSGSGVSSNTNLALNQPASASGYTQTYAPANAVDGNTGSYWESTDNAFPQWLQVDLGSTKSVGRIVLDLPPSSAWGTRTQTLSVLGSTDGSTFNTIVGSAGYTFNPASGNTVTITFNVTSTRFVRLNFTADTGWPAGQVSEFQIFGS</sequence>
<dbReference type="InterPro" id="IPR008979">
    <property type="entry name" value="Galactose-bd-like_sf"/>
</dbReference>
<dbReference type="InterPro" id="IPR033801">
    <property type="entry name" value="CBM6-CBM35-CBM36-like_1"/>
</dbReference>
<dbReference type="PANTHER" id="PTHR45713">
    <property type="entry name" value="FTP DOMAIN-CONTAINING PROTEIN"/>
    <property type="match status" value="1"/>
</dbReference>
<evidence type="ECO:0000256" key="2">
    <source>
        <dbReference type="ARBA" id="ARBA00004496"/>
    </source>
</evidence>
<evidence type="ECO:0000313" key="8">
    <source>
        <dbReference type="Proteomes" id="UP000677913"/>
    </source>
</evidence>
<gene>
    <name evidence="7" type="ORF">KGA66_02970</name>
</gene>
<dbReference type="Gene3D" id="2.60.40.10">
    <property type="entry name" value="Immunoglobulins"/>
    <property type="match status" value="3"/>
</dbReference>
<dbReference type="NCBIfam" id="NF012200">
    <property type="entry name" value="choice_anch_D"/>
    <property type="match status" value="3"/>
</dbReference>
<name>A0A8J7WLK0_9ACTN</name>
<keyword evidence="8" id="KW-1185">Reference proteome</keyword>
<dbReference type="InterPro" id="IPR053879">
    <property type="entry name" value="HYDIN_VesB_CFA65-like_Ig"/>
</dbReference>
<dbReference type="InterPro" id="IPR055149">
    <property type="entry name" value="Agl_cat_D2"/>
</dbReference>
<feature type="domain" description="F5/8 type C" evidence="6">
    <location>
        <begin position="791"/>
        <end position="945"/>
    </location>
</feature>
<dbReference type="InterPro" id="IPR013783">
    <property type="entry name" value="Ig-like_fold"/>
</dbReference>
<dbReference type="Pfam" id="PF00754">
    <property type="entry name" value="F5_F8_type_C"/>
    <property type="match status" value="2"/>
</dbReference>
<dbReference type="CDD" id="cd14490">
    <property type="entry name" value="CBM6-CBM35-CBM36_like_1"/>
    <property type="match status" value="1"/>
</dbReference>
<dbReference type="Gene3D" id="2.160.20.10">
    <property type="entry name" value="Single-stranded right-handed beta-helix, Pectin lyase-like"/>
    <property type="match status" value="1"/>
</dbReference>
<accession>A0A8J7WLK0</accession>
<dbReference type="Gene3D" id="2.60.120.260">
    <property type="entry name" value="Galactose-binding domain-like"/>
    <property type="match status" value="2"/>
</dbReference>
<evidence type="ECO:0000256" key="5">
    <source>
        <dbReference type="ARBA" id="ARBA00023273"/>
    </source>
</evidence>
<proteinExistence type="predicted"/>
<protein>
    <submittedName>
        <fullName evidence="7">Choice-of-anchor D domain-containing protein</fullName>
    </submittedName>
</protein>
<dbReference type="SMART" id="SM00710">
    <property type="entry name" value="PbH1"/>
    <property type="match status" value="7"/>
</dbReference>
<dbReference type="InterPro" id="IPR011050">
    <property type="entry name" value="Pectin_lyase_fold/virulence"/>
</dbReference>
<evidence type="ECO:0000256" key="1">
    <source>
        <dbReference type="ARBA" id="ARBA00004138"/>
    </source>
</evidence>
<dbReference type="Pfam" id="PF22815">
    <property type="entry name" value="CatAgl_D1"/>
    <property type="match status" value="1"/>
</dbReference>
<keyword evidence="3" id="KW-0963">Cytoplasm</keyword>
<dbReference type="AlphaFoldDB" id="A0A8J7WLK0"/>
<dbReference type="Pfam" id="PF22816">
    <property type="entry name" value="CatAgl_D2"/>
    <property type="match status" value="1"/>
</dbReference>
<dbReference type="GO" id="GO:0005737">
    <property type="term" value="C:cytoplasm"/>
    <property type="evidence" value="ECO:0007669"/>
    <property type="project" value="UniProtKB-SubCell"/>
</dbReference>